<dbReference type="SMART" id="SM00448">
    <property type="entry name" value="REC"/>
    <property type="match status" value="1"/>
</dbReference>
<evidence type="ECO:0000313" key="13">
    <source>
        <dbReference type="Proteomes" id="UP000309215"/>
    </source>
</evidence>
<evidence type="ECO:0000256" key="6">
    <source>
        <dbReference type="ARBA" id="ARBA00023125"/>
    </source>
</evidence>
<proteinExistence type="predicted"/>
<dbReference type="OrthoDB" id="9793321at2"/>
<dbReference type="SMART" id="SM00862">
    <property type="entry name" value="Trans_reg_C"/>
    <property type="match status" value="1"/>
</dbReference>
<organism evidence="12 13">
    <name type="scientific">Polyangium fumosum</name>
    <dbReference type="NCBI Taxonomy" id="889272"/>
    <lineage>
        <taxon>Bacteria</taxon>
        <taxon>Pseudomonadati</taxon>
        <taxon>Myxococcota</taxon>
        <taxon>Polyangia</taxon>
        <taxon>Polyangiales</taxon>
        <taxon>Polyangiaceae</taxon>
        <taxon>Polyangium</taxon>
    </lineage>
</organism>
<dbReference type="EMBL" id="SSMQ01000047">
    <property type="protein sequence ID" value="TKD00390.1"/>
    <property type="molecule type" value="Genomic_DNA"/>
</dbReference>
<dbReference type="PANTHER" id="PTHR48111">
    <property type="entry name" value="REGULATOR OF RPOS"/>
    <property type="match status" value="1"/>
</dbReference>
<dbReference type="CDD" id="cd00383">
    <property type="entry name" value="trans_reg_C"/>
    <property type="match status" value="1"/>
</dbReference>
<keyword evidence="4" id="KW-0902">Two-component regulatory system</keyword>
<dbReference type="SUPFAM" id="SSF46894">
    <property type="entry name" value="C-terminal effector domain of the bipartite response regulators"/>
    <property type="match status" value="1"/>
</dbReference>
<sequence>MALRVLLIDDDVRLFDLLSSYLEQNGFHVTGAPDGPRGLAALEAGTFDVVLLDVMMPGMDGIEVCRRIRQKNTIPVLMLTARGDETDRVVGLEIGADDYVAKPFSPRELVARIKAVLRRARPEVAGERIVAGDIVIDVPGRVVTREGELVELTGLEFDLLCALARRPGRVVARDALLSEAGRGDVIVGERTVDVHISHLRQKLGDDPRSPRLIKTVRGVGYVLAKEKS</sequence>
<accession>A0A4U1J0H1</accession>
<dbReference type="GO" id="GO:0006355">
    <property type="term" value="P:regulation of DNA-templated transcription"/>
    <property type="evidence" value="ECO:0007669"/>
    <property type="project" value="InterPro"/>
</dbReference>
<evidence type="ECO:0000256" key="7">
    <source>
        <dbReference type="ARBA" id="ARBA00023163"/>
    </source>
</evidence>
<dbReference type="InterPro" id="IPR036388">
    <property type="entry name" value="WH-like_DNA-bd_sf"/>
</dbReference>
<keyword evidence="13" id="KW-1185">Reference proteome</keyword>
<evidence type="ECO:0000259" key="10">
    <source>
        <dbReference type="PROSITE" id="PS50110"/>
    </source>
</evidence>
<dbReference type="PROSITE" id="PS51755">
    <property type="entry name" value="OMPR_PHOB"/>
    <property type="match status" value="1"/>
</dbReference>
<dbReference type="InterPro" id="IPR011006">
    <property type="entry name" value="CheY-like_superfamily"/>
</dbReference>
<evidence type="ECO:0000256" key="4">
    <source>
        <dbReference type="ARBA" id="ARBA00023012"/>
    </source>
</evidence>
<dbReference type="GO" id="GO:0032993">
    <property type="term" value="C:protein-DNA complex"/>
    <property type="evidence" value="ECO:0007669"/>
    <property type="project" value="TreeGrafter"/>
</dbReference>
<dbReference type="InterPro" id="IPR001867">
    <property type="entry name" value="OmpR/PhoB-type_DNA-bd"/>
</dbReference>
<keyword evidence="7" id="KW-0804">Transcription</keyword>
<gene>
    <name evidence="12" type="ORF">E8A74_34410</name>
</gene>
<dbReference type="InterPro" id="IPR016032">
    <property type="entry name" value="Sig_transdc_resp-reg_C-effctor"/>
</dbReference>
<keyword evidence="2" id="KW-0963">Cytoplasm</keyword>
<evidence type="ECO:0000259" key="11">
    <source>
        <dbReference type="PROSITE" id="PS51755"/>
    </source>
</evidence>
<dbReference type="SUPFAM" id="SSF52172">
    <property type="entry name" value="CheY-like"/>
    <property type="match status" value="1"/>
</dbReference>
<dbReference type="Pfam" id="PF00486">
    <property type="entry name" value="Trans_reg_C"/>
    <property type="match status" value="1"/>
</dbReference>
<keyword evidence="3 8" id="KW-0597">Phosphoprotein</keyword>
<keyword evidence="5" id="KW-0805">Transcription regulation</keyword>
<protein>
    <submittedName>
        <fullName evidence="12">Response regulator transcription factor</fullName>
    </submittedName>
</protein>
<comment type="subcellular location">
    <subcellularLocation>
        <location evidence="1">Cytoplasm</location>
    </subcellularLocation>
</comment>
<dbReference type="Gene3D" id="1.10.10.10">
    <property type="entry name" value="Winged helix-like DNA-binding domain superfamily/Winged helix DNA-binding domain"/>
    <property type="match status" value="1"/>
</dbReference>
<evidence type="ECO:0000256" key="5">
    <source>
        <dbReference type="ARBA" id="ARBA00023015"/>
    </source>
</evidence>
<evidence type="ECO:0000256" key="9">
    <source>
        <dbReference type="PROSITE-ProRule" id="PRU01091"/>
    </source>
</evidence>
<evidence type="ECO:0000313" key="12">
    <source>
        <dbReference type="EMBL" id="TKD00390.1"/>
    </source>
</evidence>
<evidence type="ECO:0000256" key="2">
    <source>
        <dbReference type="ARBA" id="ARBA00022490"/>
    </source>
</evidence>
<dbReference type="AlphaFoldDB" id="A0A4U1J0H1"/>
<reference evidence="12 13" key="1">
    <citation type="submission" date="2019-04" db="EMBL/GenBank/DDBJ databases">
        <authorList>
            <person name="Li Y."/>
            <person name="Wang J."/>
        </authorList>
    </citation>
    <scope>NUCLEOTIDE SEQUENCE [LARGE SCALE GENOMIC DNA]</scope>
    <source>
        <strain evidence="12 13">DSM 14668</strain>
    </source>
</reference>
<comment type="caution">
    <text evidence="12">The sequence shown here is derived from an EMBL/GenBank/DDBJ whole genome shotgun (WGS) entry which is preliminary data.</text>
</comment>
<dbReference type="PROSITE" id="PS50110">
    <property type="entry name" value="RESPONSE_REGULATORY"/>
    <property type="match status" value="1"/>
</dbReference>
<dbReference type="GO" id="GO:0000156">
    <property type="term" value="F:phosphorelay response regulator activity"/>
    <property type="evidence" value="ECO:0007669"/>
    <property type="project" value="TreeGrafter"/>
</dbReference>
<evidence type="ECO:0000256" key="3">
    <source>
        <dbReference type="ARBA" id="ARBA00022553"/>
    </source>
</evidence>
<dbReference type="GO" id="GO:0000976">
    <property type="term" value="F:transcription cis-regulatory region binding"/>
    <property type="evidence" value="ECO:0007669"/>
    <property type="project" value="TreeGrafter"/>
</dbReference>
<dbReference type="PANTHER" id="PTHR48111:SF39">
    <property type="entry name" value="TRANSCRIPTIONAL REGULATORY PROTEIN CPXR"/>
    <property type="match status" value="1"/>
</dbReference>
<dbReference type="GO" id="GO:0005829">
    <property type="term" value="C:cytosol"/>
    <property type="evidence" value="ECO:0007669"/>
    <property type="project" value="TreeGrafter"/>
</dbReference>
<feature type="DNA-binding region" description="OmpR/PhoB-type" evidence="9">
    <location>
        <begin position="126"/>
        <end position="225"/>
    </location>
</feature>
<feature type="domain" description="OmpR/PhoB-type" evidence="11">
    <location>
        <begin position="126"/>
        <end position="225"/>
    </location>
</feature>
<dbReference type="Pfam" id="PF00072">
    <property type="entry name" value="Response_reg"/>
    <property type="match status" value="1"/>
</dbReference>
<dbReference type="Gene3D" id="3.40.50.2300">
    <property type="match status" value="1"/>
</dbReference>
<evidence type="ECO:0000256" key="8">
    <source>
        <dbReference type="PROSITE-ProRule" id="PRU00169"/>
    </source>
</evidence>
<dbReference type="RefSeq" id="WP_136933317.1">
    <property type="nucleotide sequence ID" value="NZ_SSMQ01000047.1"/>
</dbReference>
<name>A0A4U1J0H1_9BACT</name>
<dbReference type="Proteomes" id="UP000309215">
    <property type="component" value="Unassembled WGS sequence"/>
</dbReference>
<feature type="modified residue" description="4-aspartylphosphate" evidence="8">
    <location>
        <position position="53"/>
    </location>
</feature>
<feature type="domain" description="Response regulatory" evidence="10">
    <location>
        <begin position="4"/>
        <end position="117"/>
    </location>
</feature>
<dbReference type="InterPro" id="IPR001789">
    <property type="entry name" value="Sig_transdc_resp-reg_receiver"/>
</dbReference>
<evidence type="ECO:0000256" key="1">
    <source>
        <dbReference type="ARBA" id="ARBA00004496"/>
    </source>
</evidence>
<keyword evidence="6 9" id="KW-0238">DNA-binding</keyword>
<dbReference type="FunFam" id="3.40.50.2300:FF:000001">
    <property type="entry name" value="DNA-binding response regulator PhoB"/>
    <property type="match status" value="1"/>
</dbReference>
<dbReference type="InterPro" id="IPR039420">
    <property type="entry name" value="WalR-like"/>
</dbReference>
<dbReference type="Gene3D" id="6.10.250.690">
    <property type="match status" value="1"/>
</dbReference>